<dbReference type="PANTHER" id="PTHR23508:SF10">
    <property type="entry name" value="CARBOXYLIC ACID TRANSPORTER PROTEIN HOMOLOG"/>
    <property type="match status" value="1"/>
</dbReference>
<keyword evidence="4 7" id="KW-0812">Transmembrane</keyword>
<proteinExistence type="inferred from homology"/>
<feature type="transmembrane region" description="Helical" evidence="7">
    <location>
        <begin position="133"/>
        <end position="153"/>
    </location>
</feature>
<comment type="subcellular location">
    <subcellularLocation>
        <location evidence="1">Membrane</location>
        <topology evidence="1">Multi-pass membrane protein</topology>
    </subcellularLocation>
</comment>
<dbReference type="InterPro" id="IPR036259">
    <property type="entry name" value="MFS_trans_sf"/>
</dbReference>
<dbReference type="OrthoDB" id="2261376at2759"/>
<keyword evidence="3" id="KW-0813">Transport</keyword>
<name>A0A2T0FHH1_9ASCO</name>
<dbReference type="GeneID" id="36515794"/>
<feature type="transmembrane region" description="Helical" evidence="7">
    <location>
        <begin position="468"/>
        <end position="489"/>
    </location>
</feature>
<dbReference type="GO" id="GO:0001406">
    <property type="term" value="F:glycerophosphodiester transmembrane transporter activity"/>
    <property type="evidence" value="ECO:0007669"/>
    <property type="project" value="UniProtKB-ARBA"/>
</dbReference>
<evidence type="ECO:0000256" key="1">
    <source>
        <dbReference type="ARBA" id="ARBA00004141"/>
    </source>
</evidence>
<feature type="domain" description="Major facilitator superfamily (MFS) profile" evidence="8">
    <location>
        <begin position="64"/>
        <end position="490"/>
    </location>
</feature>
<organism evidence="9 10">
    <name type="scientific">Wickerhamiella sorbophila</name>
    <dbReference type="NCBI Taxonomy" id="45607"/>
    <lineage>
        <taxon>Eukaryota</taxon>
        <taxon>Fungi</taxon>
        <taxon>Dikarya</taxon>
        <taxon>Ascomycota</taxon>
        <taxon>Saccharomycotina</taxon>
        <taxon>Dipodascomycetes</taxon>
        <taxon>Dipodascales</taxon>
        <taxon>Trichomonascaceae</taxon>
        <taxon>Wickerhamiella</taxon>
    </lineage>
</organism>
<dbReference type="InterPro" id="IPR020846">
    <property type="entry name" value="MFS_dom"/>
</dbReference>
<dbReference type="STRING" id="45607.A0A2T0FHH1"/>
<dbReference type="FunFam" id="1.20.1250.20:FF:000140">
    <property type="entry name" value="Putative MFS phospholipid transporter"/>
    <property type="match status" value="1"/>
</dbReference>
<comment type="similarity">
    <text evidence="2">Belongs to the major facilitator superfamily. Sugar transporter (TC 2.A.1.1) family.</text>
</comment>
<dbReference type="SUPFAM" id="SSF103473">
    <property type="entry name" value="MFS general substrate transporter"/>
    <property type="match status" value="1"/>
</dbReference>
<evidence type="ECO:0000256" key="6">
    <source>
        <dbReference type="ARBA" id="ARBA00023136"/>
    </source>
</evidence>
<dbReference type="AlphaFoldDB" id="A0A2T0FHH1"/>
<dbReference type="Pfam" id="PF00083">
    <property type="entry name" value="Sugar_tr"/>
    <property type="match status" value="2"/>
</dbReference>
<evidence type="ECO:0000256" key="4">
    <source>
        <dbReference type="ARBA" id="ARBA00022692"/>
    </source>
</evidence>
<keyword evidence="6 7" id="KW-0472">Membrane</keyword>
<evidence type="ECO:0000256" key="3">
    <source>
        <dbReference type="ARBA" id="ARBA00022448"/>
    </source>
</evidence>
<feature type="transmembrane region" description="Helical" evidence="7">
    <location>
        <begin position="429"/>
        <end position="448"/>
    </location>
</feature>
<dbReference type="Gene3D" id="1.20.1250.20">
    <property type="entry name" value="MFS general substrate transporter like domains"/>
    <property type="match status" value="1"/>
</dbReference>
<evidence type="ECO:0000259" key="8">
    <source>
        <dbReference type="PROSITE" id="PS50850"/>
    </source>
</evidence>
<evidence type="ECO:0000256" key="2">
    <source>
        <dbReference type="ARBA" id="ARBA00010992"/>
    </source>
</evidence>
<feature type="transmembrane region" description="Helical" evidence="7">
    <location>
        <begin position="173"/>
        <end position="193"/>
    </location>
</feature>
<feature type="transmembrane region" description="Helical" evidence="7">
    <location>
        <begin position="364"/>
        <end position="385"/>
    </location>
</feature>
<dbReference type="GO" id="GO:0005886">
    <property type="term" value="C:plasma membrane"/>
    <property type="evidence" value="ECO:0007669"/>
    <property type="project" value="TreeGrafter"/>
</dbReference>
<keyword evidence="10" id="KW-1185">Reference proteome</keyword>
<dbReference type="Proteomes" id="UP000238350">
    <property type="component" value="Unassembled WGS sequence"/>
</dbReference>
<evidence type="ECO:0000313" key="9">
    <source>
        <dbReference type="EMBL" id="PRT54426.1"/>
    </source>
</evidence>
<feature type="transmembrane region" description="Helical" evidence="7">
    <location>
        <begin position="298"/>
        <end position="318"/>
    </location>
</feature>
<keyword evidence="5 7" id="KW-1133">Transmembrane helix</keyword>
<feature type="transmembrane region" description="Helical" evidence="7">
    <location>
        <begin position="338"/>
        <end position="357"/>
    </location>
</feature>
<dbReference type="PROSITE" id="PS50850">
    <property type="entry name" value="MFS"/>
    <property type="match status" value="1"/>
</dbReference>
<evidence type="ECO:0000256" key="5">
    <source>
        <dbReference type="ARBA" id="ARBA00022989"/>
    </source>
</evidence>
<evidence type="ECO:0000256" key="7">
    <source>
        <dbReference type="SAM" id="Phobius"/>
    </source>
</evidence>
<dbReference type="InterPro" id="IPR005828">
    <property type="entry name" value="MFS_sugar_transport-like"/>
</dbReference>
<accession>A0A2T0FHH1</accession>
<feature type="transmembrane region" description="Helical" evidence="7">
    <location>
        <begin position="107"/>
        <end position="126"/>
    </location>
</feature>
<gene>
    <name evidence="9" type="ORF">B9G98_02046</name>
</gene>
<evidence type="ECO:0000313" key="10">
    <source>
        <dbReference type="Proteomes" id="UP000238350"/>
    </source>
</evidence>
<dbReference type="PANTHER" id="PTHR23508">
    <property type="entry name" value="CARBOXYLIC ACID TRANSPORTER PROTEIN HOMOLOG"/>
    <property type="match status" value="1"/>
</dbReference>
<dbReference type="EMBL" id="NDIQ01000021">
    <property type="protein sequence ID" value="PRT54426.1"/>
    <property type="molecule type" value="Genomic_DNA"/>
</dbReference>
<dbReference type="GO" id="GO:0046943">
    <property type="term" value="F:carboxylic acid transmembrane transporter activity"/>
    <property type="evidence" value="ECO:0007669"/>
    <property type="project" value="TreeGrafter"/>
</dbReference>
<dbReference type="RefSeq" id="XP_024664371.1">
    <property type="nucleotide sequence ID" value="XM_024808603.1"/>
</dbReference>
<feature type="transmembrane region" description="Helical" evidence="7">
    <location>
        <begin position="205"/>
        <end position="231"/>
    </location>
</feature>
<comment type="caution">
    <text evidence="9">The sequence shown here is derived from an EMBL/GenBank/DDBJ whole genome shotgun (WGS) entry which is preliminary data.</text>
</comment>
<feature type="transmembrane region" description="Helical" evidence="7">
    <location>
        <begin position="246"/>
        <end position="265"/>
    </location>
</feature>
<reference evidence="9 10" key="1">
    <citation type="submission" date="2017-04" db="EMBL/GenBank/DDBJ databases">
        <title>Genome sequencing of [Candida] sorbophila.</title>
        <authorList>
            <person name="Ahn J.O."/>
        </authorList>
    </citation>
    <scope>NUCLEOTIDE SEQUENCE [LARGE SCALE GENOMIC DNA]</scope>
    <source>
        <strain evidence="9 10">DS02</strain>
    </source>
</reference>
<feature type="transmembrane region" description="Helical" evidence="7">
    <location>
        <begin position="391"/>
        <end position="408"/>
    </location>
</feature>
<protein>
    <recommendedName>
        <fullName evidence="8">Major facilitator superfamily (MFS) profile domain-containing protein</fullName>
    </recommendedName>
</protein>
<sequence length="534" mass="58099">MSAVKRYCTMVRNETSLPKWLGGSSDDGTLDNNYADSTDGSETKEAPAADVQIAEEKPKAQYWAIVATGAGLFSDGYVNSTVGFVTTMLKRIYGAKALSKSSAMSNISAIAFAGTVVGQLGFGFLADHHSRKIGMIISTGILIVFSILLAGSYGIGMPTNPQGMLAAMTVYRAFLGIGIGGEYPAGSVACAEVSQKLSKGSRNRYFVWFTNSMIDFGFVMSAFIAWLLLYICSVPSSPDSDHGLSVAWRVLYGLGAIPPLSLLYLRLKFQDDEQFTKNSLKHIRTPYWTIFKYYGPRMILVSLIWFIYDFCTYSFGIFSPQIIGIVVKDNNIHTTFGWNTLFYVFYLPGTLLGAFASDYFGPRLTLFTGAVLQGIVGFIMTSQYATLIEHAAPFIVVFGVFTALGEFGPGNNIGLIASKSSASAIRGRYYGICAAVGKIGAFVGGYAFPAIADHYGGLDSFQGQTTLFYVSSALCIFSGLLVLLLPPLGQTAVADEDRKFREYLESQGIDTSMMGHEIKDTEYTTTHIENVKEY</sequence>